<dbReference type="SUPFAM" id="SSF56112">
    <property type="entry name" value="Protein kinase-like (PK-like)"/>
    <property type="match status" value="1"/>
</dbReference>
<gene>
    <name evidence="3" type="primary">ADCK5</name>
    <name evidence="3" type="ORF">BLAG_LOCUS21590</name>
</gene>
<dbReference type="InterPro" id="IPR051130">
    <property type="entry name" value="Mito_struct-func_regulator"/>
</dbReference>
<dbReference type="OrthoDB" id="427480at2759"/>
<dbReference type="PANTHER" id="PTHR43173">
    <property type="entry name" value="ABC1 FAMILY PROTEIN"/>
    <property type="match status" value="1"/>
</dbReference>
<dbReference type="CDD" id="cd13969">
    <property type="entry name" value="ADCK1-like"/>
    <property type="match status" value="1"/>
</dbReference>
<sequence length="581" mass="66493">MVCPVSLHRVTLRLWRSVYVVGRTTCNAAGRQWLTRNKRLSTSARQHGGRTSARIGWGKVVLLSVPLAGMAYYLTLDRVGQRRFWITINGSVRFIRSLYLGLLISLDYKYSLLGLAEDSLEYRQQLQGCHQRAADRIVYGAVMNGGLYIKLGQGLVSFNHILPKEYTDTLQVLQDKALVRRYKEVDTLFLEDFNTTPDNVFAEFDDEPIAAASLAQVHRAVTLDGQEVAVKVQYIDLRDRFDGDIHTLEILLDIIGWIHPSFGFKWVLQDLKGTLAEELDFVLEGENSEHCAEDLKHLPYIHIPKVFWDQTSKRVLTAEYAEGCKVTDVEGIRKMGLSLADVDEKLISAFSEQLFSSGFVHADPHPGNVLVRRGSDDKAQLVLLDHGLYQKLEKNTRLSLCQLWKAVVLKDEEKMKGFSYQLGVKDWYLFCEILMQRPIHIQSGGYMSFKAQMTPDDMKYMRKMAVDHFDRIMVVLKDLPRSMLLVFRNINTIRSINAQLGHPIDRYTIMAKCAIRGVSADSGKQVSLVSRMKAAWESLVFDCLLRYERWHMWLMTCYLRLLRSLGMAPAELLQLTEQLQS</sequence>
<organism evidence="3 4">
    <name type="scientific">Branchiostoma lanceolatum</name>
    <name type="common">Common lancelet</name>
    <name type="synonym">Amphioxus lanceolatum</name>
    <dbReference type="NCBI Taxonomy" id="7740"/>
    <lineage>
        <taxon>Eukaryota</taxon>
        <taxon>Metazoa</taxon>
        <taxon>Chordata</taxon>
        <taxon>Cephalochordata</taxon>
        <taxon>Leptocardii</taxon>
        <taxon>Amphioxiformes</taxon>
        <taxon>Branchiostomatidae</taxon>
        <taxon>Branchiostoma</taxon>
    </lineage>
</organism>
<protein>
    <submittedName>
        <fullName evidence="3">ADCK5 protein</fullName>
    </submittedName>
</protein>
<dbReference type="InterPro" id="IPR045307">
    <property type="entry name" value="ADCK1_dom"/>
</dbReference>
<keyword evidence="4" id="KW-1185">Reference proteome</keyword>
<reference evidence="3" key="1">
    <citation type="submission" date="2022-01" db="EMBL/GenBank/DDBJ databases">
        <authorList>
            <person name="Braso-Vives M."/>
        </authorList>
    </citation>
    <scope>NUCLEOTIDE SEQUENCE</scope>
</reference>
<dbReference type="Proteomes" id="UP000838412">
    <property type="component" value="Chromosome 7"/>
</dbReference>
<comment type="similarity">
    <text evidence="1">Belongs to the protein kinase superfamily. ADCK protein kinase family.</text>
</comment>
<dbReference type="InterPro" id="IPR004147">
    <property type="entry name" value="ABC1_dom"/>
</dbReference>
<evidence type="ECO:0000313" key="4">
    <source>
        <dbReference type="Proteomes" id="UP000838412"/>
    </source>
</evidence>
<dbReference type="InterPro" id="IPR011009">
    <property type="entry name" value="Kinase-like_dom_sf"/>
</dbReference>
<evidence type="ECO:0000256" key="1">
    <source>
        <dbReference type="ARBA" id="ARBA00009670"/>
    </source>
</evidence>
<proteinExistence type="inferred from homology"/>
<dbReference type="PANTHER" id="PTHR43173:SF28">
    <property type="entry name" value="AARF DOMAIN CONTAINING KINASE 5"/>
    <property type="match status" value="1"/>
</dbReference>
<evidence type="ECO:0000259" key="2">
    <source>
        <dbReference type="Pfam" id="PF03109"/>
    </source>
</evidence>
<name>A0A8K0A669_BRALA</name>
<evidence type="ECO:0000313" key="3">
    <source>
        <dbReference type="EMBL" id="CAH1268767.1"/>
    </source>
</evidence>
<dbReference type="AlphaFoldDB" id="A0A8K0A669"/>
<feature type="domain" description="ABC1 atypical kinase-like" evidence="2">
    <location>
        <begin position="173"/>
        <end position="416"/>
    </location>
</feature>
<dbReference type="EMBL" id="OV696692">
    <property type="protein sequence ID" value="CAH1268767.1"/>
    <property type="molecule type" value="Genomic_DNA"/>
</dbReference>
<accession>A0A8K0A669</accession>
<dbReference type="Pfam" id="PF03109">
    <property type="entry name" value="ABC1"/>
    <property type="match status" value="1"/>
</dbReference>